<dbReference type="InterPro" id="IPR035892">
    <property type="entry name" value="C2_domain_sf"/>
</dbReference>
<evidence type="ECO:0000256" key="2">
    <source>
        <dbReference type="ARBA" id="ARBA00022679"/>
    </source>
</evidence>
<dbReference type="Pfam" id="PF00792">
    <property type="entry name" value="PI3K_C2"/>
    <property type="match status" value="1"/>
</dbReference>
<dbReference type="Gene3D" id="1.10.1070.11">
    <property type="entry name" value="Phosphatidylinositol 3-/4-kinase, catalytic domain"/>
    <property type="match status" value="1"/>
</dbReference>
<evidence type="ECO:0000313" key="12">
    <source>
        <dbReference type="Proteomes" id="UP000243579"/>
    </source>
</evidence>
<dbReference type="STRING" id="1202772.A0A1V9ZTX1"/>
<comment type="similarity">
    <text evidence="6 7">Belongs to the PI3/PI4-kinase family.</text>
</comment>
<evidence type="ECO:0000256" key="5">
    <source>
        <dbReference type="ARBA" id="ARBA00022840"/>
    </source>
</evidence>
<evidence type="ECO:0000256" key="6">
    <source>
        <dbReference type="PIRNR" id="PIRNR000587"/>
    </source>
</evidence>
<dbReference type="Gene3D" id="3.30.1010.10">
    <property type="entry name" value="Phosphatidylinositol 3-kinase Catalytic Subunit, Chain A, domain 4"/>
    <property type="match status" value="1"/>
</dbReference>
<dbReference type="GO" id="GO:0005777">
    <property type="term" value="C:peroxisome"/>
    <property type="evidence" value="ECO:0007669"/>
    <property type="project" value="TreeGrafter"/>
</dbReference>
<dbReference type="InterPro" id="IPR057756">
    <property type="entry name" value="PI3-kinase_type3/VPS34_cat"/>
</dbReference>
<name>A0A1V9ZTX1_ACHHY</name>
<dbReference type="PROSITE" id="PS50290">
    <property type="entry name" value="PI3_4_KINASE_3"/>
    <property type="match status" value="1"/>
</dbReference>
<dbReference type="GO" id="GO:0034272">
    <property type="term" value="C:phosphatidylinositol 3-kinase complex, class III, type II"/>
    <property type="evidence" value="ECO:0007669"/>
    <property type="project" value="TreeGrafter"/>
</dbReference>
<dbReference type="FunFam" id="1.10.1070.11:FF:000002">
    <property type="entry name" value="Phosphatidylinositol 3-kinase catalytic subunit type 3"/>
    <property type="match status" value="1"/>
</dbReference>
<dbReference type="CDD" id="cd00896">
    <property type="entry name" value="PI3Kc_III"/>
    <property type="match status" value="1"/>
</dbReference>
<sequence>MAADASAYSEYKYYLSSAVDVEVTFLLSYVELPPGGLLSTRPRGDLFPAPALVQAASGHGSELQNSATNELFVTAQVFADGLPMHTMPISTKSPSKCSSSCIYWNEWITLPVKFRDLPRNAVVALTLWGVGEVPVGGTTMPIFAKNGLMKDGAQCLRVWSSVAADPDVRSSTPSDYDGDNQADIVTRQMECFRLDKAKEMYDRHEMPRLDWIDRITNRRIARMRSNAECPGPKEEFPSYIHMRQEPCLWIDLPYFGHPVVYEEEPYPIRNATLYGEASTRPPASIAGDAPNATAHPRSISRLDNNGDAMLVAVWDPDLAEDNPAERKYRKLARDILRGSIDPNLKPNREEKFQIDKLLGSSSDQLRNDEKDLLWKFRYTLLENRKAIVKFLLSVDWLDETEVTLTAELLSAWTEIDVADALKLLGPRKEFRSDLVRHFAVAALDKARNEELLDFLLQLVQALRYERRHEAALGPLATFLISRACKHFKMANFFYWYLQVEISDLRDGDMFTKILHRMLTQMRETDDGKAILDMLQAQNDYMNRIMALHLRARDEKGKKDAKEEKLKAYLKQMAWPKGVHIRLPLDPSIHLSGIVPTSAKMFKSAMYPCVVDFTTVLVEADVSEDTEATSLRESLCVLHSGPASFGAPASMGSNRFLGHRRDKDGPLYKVMIKNGDDLRQDQLVMQMFSLMDRLLKKVNLDLKLVSYQILATSPSAGLMMFVNDSHPVSGVISSYKTIQAFLRAHNPDPMGYEGISLEAINTYVRSLAGSCVFSYILGIGDRHLENVMMKSQGHLFHIDFGFIFGADPKPFPPPFKLTKEMVEGMGGTKSEHYNKFETLCCQAYNWLRKSAPMIMNLLHLMVDAGIEGYTNDPQTVLAKVEERFRLDLTDEQAEQFFLQLISDSMNALFPVLADIAHDIRVKMR</sequence>
<keyword evidence="3 6" id="KW-0547">Nucleotide-binding</keyword>
<evidence type="ECO:0000256" key="1">
    <source>
        <dbReference type="ARBA" id="ARBA00012073"/>
    </source>
</evidence>
<dbReference type="OrthoDB" id="67688at2759"/>
<gene>
    <name evidence="11" type="ORF">ACHHYP_00736</name>
</gene>
<evidence type="ECO:0000259" key="10">
    <source>
        <dbReference type="PROSITE" id="PS51547"/>
    </source>
</evidence>
<dbReference type="InterPro" id="IPR008290">
    <property type="entry name" value="PI3K_Vps34"/>
</dbReference>
<dbReference type="Proteomes" id="UP000243579">
    <property type="component" value="Unassembled WGS sequence"/>
</dbReference>
<dbReference type="InterPro" id="IPR000403">
    <property type="entry name" value="PI3/4_kinase_cat_dom"/>
</dbReference>
<dbReference type="PROSITE" id="PS00916">
    <property type="entry name" value="PI3_4_KINASE_2"/>
    <property type="match status" value="1"/>
</dbReference>
<dbReference type="GO" id="GO:0005524">
    <property type="term" value="F:ATP binding"/>
    <property type="evidence" value="ECO:0007669"/>
    <property type="project" value="UniProtKB-UniRule"/>
</dbReference>
<dbReference type="InterPro" id="IPR001263">
    <property type="entry name" value="PI3K_accessory_dom"/>
</dbReference>
<dbReference type="Gene3D" id="1.25.40.70">
    <property type="entry name" value="Phosphatidylinositol 3-kinase, accessory domain (PIK)"/>
    <property type="match status" value="1"/>
</dbReference>
<dbReference type="Pfam" id="PF00613">
    <property type="entry name" value="PI3Ka"/>
    <property type="match status" value="1"/>
</dbReference>
<feature type="domain" description="PI3K/PI4K catalytic" evidence="8">
    <location>
        <begin position="640"/>
        <end position="908"/>
    </location>
</feature>
<dbReference type="GO" id="GO:0006897">
    <property type="term" value="P:endocytosis"/>
    <property type="evidence" value="ECO:0007669"/>
    <property type="project" value="TreeGrafter"/>
</dbReference>
<dbReference type="InterPro" id="IPR002420">
    <property type="entry name" value="PI3K-type_C2_dom"/>
</dbReference>
<dbReference type="SUPFAM" id="SSF48371">
    <property type="entry name" value="ARM repeat"/>
    <property type="match status" value="1"/>
</dbReference>
<dbReference type="Pfam" id="PF00454">
    <property type="entry name" value="PI3_PI4_kinase"/>
    <property type="match status" value="1"/>
</dbReference>
<dbReference type="PROSITE" id="PS00915">
    <property type="entry name" value="PI3_4_KINASE_1"/>
    <property type="match status" value="1"/>
</dbReference>
<keyword evidence="12" id="KW-1185">Reference proteome</keyword>
<dbReference type="InterPro" id="IPR015433">
    <property type="entry name" value="PI3/4_kinase"/>
</dbReference>
<evidence type="ECO:0000259" key="8">
    <source>
        <dbReference type="PROSITE" id="PS50290"/>
    </source>
</evidence>
<dbReference type="PROSITE" id="PS51547">
    <property type="entry name" value="C2_PI3K"/>
    <property type="match status" value="1"/>
</dbReference>
<proteinExistence type="inferred from homology"/>
<dbReference type="InterPro" id="IPR036940">
    <property type="entry name" value="PI3/4_kinase_cat_sf"/>
</dbReference>
<dbReference type="GO" id="GO:0000045">
    <property type="term" value="P:autophagosome assembly"/>
    <property type="evidence" value="ECO:0007669"/>
    <property type="project" value="TreeGrafter"/>
</dbReference>
<organism evidence="11 12">
    <name type="scientific">Achlya hypogyna</name>
    <name type="common">Oomycete</name>
    <name type="synonym">Protoachlya hypogyna</name>
    <dbReference type="NCBI Taxonomy" id="1202772"/>
    <lineage>
        <taxon>Eukaryota</taxon>
        <taxon>Sar</taxon>
        <taxon>Stramenopiles</taxon>
        <taxon>Oomycota</taxon>
        <taxon>Saprolegniomycetes</taxon>
        <taxon>Saprolegniales</taxon>
        <taxon>Achlyaceae</taxon>
        <taxon>Achlya</taxon>
    </lineage>
</organism>
<evidence type="ECO:0000256" key="3">
    <source>
        <dbReference type="ARBA" id="ARBA00022741"/>
    </source>
</evidence>
<protein>
    <recommendedName>
        <fullName evidence="1">phosphatidylinositol 3-kinase</fullName>
        <ecNumber evidence="1">2.7.1.137</ecNumber>
    </recommendedName>
</protein>
<comment type="caution">
    <text evidence="11">The sequence shown here is derived from an EMBL/GenBank/DDBJ whole genome shotgun (WGS) entry which is preliminary data.</text>
</comment>
<dbReference type="GO" id="GO:0000407">
    <property type="term" value="C:phagophore assembly site"/>
    <property type="evidence" value="ECO:0007669"/>
    <property type="project" value="TreeGrafter"/>
</dbReference>
<evidence type="ECO:0000313" key="11">
    <source>
        <dbReference type="EMBL" id="OQS01466.1"/>
    </source>
</evidence>
<dbReference type="GO" id="GO:0005768">
    <property type="term" value="C:endosome"/>
    <property type="evidence" value="ECO:0007669"/>
    <property type="project" value="TreeGrafter"/>
</dbReference>
<keyword evidence="5 6" id="KW-0067">ATP-binding</keyword>
<dbReference type="SMART" id="SM00146">
    <property type="entry name" value="PI3Kc"/>
    <property type="match status" value="1"/>
</dbReference>
<dbReference type="SMART" id="SM00142">
    <property type="entry name" value="PI3K_C2"/>
    <property type="match status" value="1"/>
</dbReference>
<dbReference type="EC" id="2.7.1.137" evidence="1"/>
<dbReference type="GO" id="GO:0016303">
    <property type="term" value="F:1-phosphatidylinositol-3-kinase activity"/>
    <property type="evidence" value="ECO:0007669"/>
    <property type="project" value="UniProtKB-EC"/>
</dbReference>
<dbReference type="PANTHER" id="PTHR10048:SF7">
    <property type="entry name" value="PHOSPHATIDYLINOSITOL 3-KINASE CATALYTIC SUBUNIT TYPE 3"/>
    <property type="match status" value="1"/>
</dbReference>
<evidence type="ECO:0000259" key="9">
    <source>
        <dbReference type="PROSITE" id="PS51545"/>
    </source>
</evidence>
<dbReference type="PANTHER" id="PTHR10048">
    <property type="entry name" value="PHOSPHATIDYLINOSITOL KINASE"/>
    <property type="match status" value="1"/>
</dbReference>
<dbReference type="InterPro" id="IPR011009">
    <property type="entry name" value="Kinase-like_dom_sf"/>
</dbReference>
<evidence type="ECO:0000256" key="7">
    <source>
        <dbReference type="PROSITE-ProRule" id="PRU00880"/>
    </source>
</evidence>
<dbReference type="GO" id="GO:0048015">
    <property type="term" value="P:phosphatidylinositol-mediated signaling"/>
    <property type="evidence" value="ECO:0007669"/>
    <property type="project" value="TreeGrafter"/>
</dbReference>
<reference evidence="11 12" key="1">
    <citation type="journal article" date="2014" name="Genome Biol. Evol.">
        <title>The secreted proteins of Achlya hypogyna and Thraustotheca clavata identify the ancestral oomycete secretome and reveal gene acquisitions by horizontal gene transfer.</title>
        <authorList>
            <person name="Misner I."/>
            <person name="Blouin N."/>
            <person name="Leonard G."/>
            <person name="Richards T.A."/>
            <person name="Lane C.E."/>
        </authorList>
    </citation>
    <scope>NUCLEOTIDE SEQUENCE [LARGE SCALE GENOMIC DNA]</scope>
    <source>
        <strain evidence="11 12">ATCC 48635</strain>
    </source>
</reference>
<dbReference type="SUPFAM" id="SSF56112">
    <property type="entry name" value="Protein kinase-like (PK-like)"/>
    <property type="match status" value="1"/>
</dbReference>
<keyword evidence="4 6" id="KW-0418">Kinase</keyword>
<feature type="domain" description="C2 PI3K-type" evidence="10">
    <location>
        <begin position="47"/>
        <end position="204"/>
    </location>
</feature>
<dbReference type="PIRSF" id="PIRSF000587">
    <property type="entry name" value="PI3K_Vps34"/>
    <property type="match status" value="1"/>
</dbReference>
<dbReference type="CDD" id="cd08397">
    <property type="entry name" value="C2_PI3K_class_III"/>
    <property type="match status" value="1"/>
</dbReference>
<dbReference type="AlphaFoldDB" id="A0A1V9ZTX1"/>
<dbReference type="InterPro" id="IPR016024">
    <property type="entry name" value="ARM-type_fold"/>
</dbReference>
<dbReference type="SUPFAM" id="SSF49562">
    <property type="entry name" value="C2 domain (Calcium/lipid-binding domain, CaLB)"/>
    <property type="match status" value="1"/>
</dbReference>
<dbReference type="PROSITE" id="PS51545">
    <property type="entry name" value="PIK_HELICAL"/>
    <property type="match status" value="1"/>
</dbReference>
<dbReference type="InterPro" id="IPR018936">
    <property type="entry name" value="PI3/4_kinase_CS"/>
</dbReference>
<evidence type="ECO:0000256" key="4">
    <source>
        <dbReference type="ARBA" id="ARBA00022777"/>
    </source>
</evidence>
<dbReference type="Gene3D" id="2.60.40.150">
    <property type="entry name" value="C2 domain"/>
    <property type="match status" value="1"/>
</dbReference>
<dbReference type="InterPro" id="IPR042236">
    <property type="entry name" value="PI3K_accessory_sf"/>
</dbReference>
<accession>A0A1V9ZTX1</accession>
<keyword evidence="2 6" id="KW-0808">Transferase</keyword>
<dbReference type="EMBL" id="JNBR01000007">
    <property type="protein sequence ID" value="OQS01466.1"/>
    <property type="molecule type" value="Genomic_DNA"/>
</dbReference>
<feature type="domain" description="PIK helical" evidence="9">
    <location>
        <begin position="340"/>
        <end position="520"/>
    </location>
</feature>
<dbReference type="SMART" id="SM00145">
    <property type="entry name" value="PI3Ka"/>
    <property type="match status" value="1"/>
</dbReference>
<dbReference type="GO" id="GO:0034271">
    <property type="term" value="C:phosphatidylinositol 3-kinase complex, class III, type I"/>
    <property type="evidence" value="ECO:0007669"/>
    <property type="project" value="TreeGrafter"/>
</dbReference>